<evidence type="ECO:0000313" key="2">
    <source>
        <dbReference type="Proteomes" id="UP000007148"/>
    </source>
</evidence>
<sequence length="218" mass="24867">RLWFTQRILSHSLRLRGGRDRPVRTLPLLHTLRISQPAPMSLQDIQCPRLQYFQLTPPFLDIGNTYGTITEAISTFPSIVKVTIYHDQFCSKTPIAQLFSSSIDPTGRITDFCGSKGVAVLFEPPVLPSSHCHDQLLRLLKDRPSPFYIRYEFHRYESSSSVSWSALCRAGGESSGWTSVYRSREDARNAATQGMIEIWLSWLNAPEEIEDDPYMVWG</sequence>
<dbReference type="InParanoid" id="G4U021"/>
<reference evidence="1 2" key="1">
    <citation type="journal article" date="2011" name="PLoS Pathog.">
        <title>Endophytic Life Strategies Decoded by Genome and Transcriptome Analyses of the Mutualistic Root Symbiont Piriformospora indica.</title>
        <authorList>
            <person name="Zuccaro A."/>
            <person name="Lahrmann U."/>
            <person name="Guldener U."/>
            <person name="Langen G."/>
            <person name="Pfiffi S."/>
            <person name="Biedenkopf D."/>
            <person name="Wong P."/>
            <person name="Samans B."/>
            <person name="Grimm C."/>
            <person name="Basiewicz M."/>
            <person name="Murat C."/>
            <person name="Martin F."/>
            <person name="Kogel K.H."/>
        </authorList>
    </citation>
    <scope>NUCLEOTIDE SEQUENCE [LARGE SCALE GENOMIC DNA]</scope>
    <source>
        <strain evidence="1 2">DSM 11827</strain>
    </source>
</reference>
<proteinExistence type="predicted"/>
<keyword evidence="2" id="KW-1185">Reference proteome</keyword>
<evidence type="ECO:0000313" key="1">
    <source>
        <dbReference type="EMBL" id="CCA76914.1"/>
    </source>
</evidence>
<organism evidence="1 2">
    <name type="scientific">Serendipita indica (strain DSM 11827)</name>
    <name type="common">Root endophyte fungus</name>
    <name type="synonym">Piriformospora indica</name>
    <dbReference type="NCBI Taxonomy" id="1109443"/>
    <lineage>
        <taxon>Eukaryota</taxon>
        <taxon>Fungi</taxon>
        <taxon>Dikarya</taxon>
        <taxon>Basidiomycota</taxon>
        <taxon>Agaricomycotina</taxon>
        <taxon>Agaricomycetes</taxon>
        <taxon>Sebacinales</taxon>
        <taxon>Serendipitaceae</taxon>
        <taxon>Serendipita</taxon>
    </lineage>
</organism>
<gene>
    <name evidence="1" type="ORF">PIIN_10897</name>
</gene>
<feature type="non-terminal residue" evidence="1">
    <location>
        <position position="218"/>
    </location>
</feature>
<dbReference type="AlphaFoldDB" id="G4U021"/>
<accession>G4U021</accession>
<protein>
    <submittedName>
        <fullName evidence="1">Uncharacterized protein</fullName>
    </submittedName>
</protein>
<name>G4U021_SERID</name>
<dbReference type="HOGENOM" id="CLU_1269580_0_0_1"/>
<comment type="caution">
    <text evidence="1">The sequence shown here is derived from an EMBL/GenBank/DDBJ whole genome shotgun (WGS) entry which is preliminary data.</text>
</comment>
<dbReference type="Proteomes" id="UP000007148">
    <property type="component" value="Unassembled WGS sequence"/>
</dbReference>
<dbReference type="EMBL" id="CAFZ01001104">
    <property type="protein sequence ID" value="CCA76914.1"/>
    <property type="molecule type" value="Genomic_DNA"/>
</dbReference>